<feature type="non-terminal residue" evidence="1">
    <location>
        <position position="1"/>
    </location>
</feature>
<reference evidence="1" key="1">
    <citation type="submission" date="2014-12" db="EMBL/GenBank/DDBJ databases">
        <title>Parallel Evolution in Life History Adaptation Evident in the Tissue-Specific Poeciliopsis prolifica transcriptome.</title>
        <authorList>
            <person name="Jue N.K."/>
            <person name="Foley R.J."/>
            <person name="Obergfell C."/>
            <person name="Reznick D.N."/>
            <person name="O'Neill R.J."/>
            <person name="O'Neill M.J."/>
        </authorList>
    </citation>
    <scope>NUCLEOTIDE SEQUENCE</scope>
</reference>
<dbReference type="GO" id="GO:1904158">
    <property type="term" value="P:axonemal central apparatus assembly"/>
    <property type="evidence" value="ECO:0007669"/>
    <property type="project" value="TreeGrafter"/>
</dbReference>
<gene>
    <name evidence="1" type="primary">HYDIN</name>
</gene>
<dbReference type="Gene3D" id="2.60.40.10">
    <property type="entry name" value="Immunoglobulins"/>
    <property type="match status" value="1"/>
</dbReference>
<name>A0A0S7ELX7_9TELE</name>
<proteinExistence type="predicted"/>
<dbReference type="InterPro" id="IPR033305">
    <property type="entry name" value="Hydin-like"/>
</dbReference>
<dbReference type="PANTHER" id="PTHR23053">
    <property type="entry name" value="DLEC1 DELETED IN LUNG AND ESOPHAGEAL CANCER 1"/>
    <property type="match status" value="1"/>
</dbReference>
<evidence type="ECO:0000313" key="1">
    <source>
        <dbReference type="EMBL" id="JAO05500.1"/>
    </source>
</evidence>
<dbReference type="PANTHER" id="PTHR23053:SF0">
    <property type="entry name" value="HYDROCEPHALUS-INDUCING PROTEIN HOMOLOG"/>
    <property type="match status" value="1"/>
</dbReference>
<dbReference type="EMBL" id="GBYX01476177">
    <property type="protein sequence ID" value="JAO05500.1"/>
    <property type="molecule type" value="Transcribed_RNA"/>
</dbReference>
<feature type="non-terminal residue" evidence="1">
    <location>
        <position position="164"/>
    </location>
</feature>
<accession>A0A0S7ELX7</accession>
<dbReference type="GO" id="GO:0003341">
    <property type="term" value="P:cilium movement"/>
    <property type="evidence" value="ECO:0007669"/>
    <property type="project" value="TreeGrafter"/>
</dbReference>
<dbReference type="AlphaFoldDB" id="A0A0S7ELX7"/>
<dbReference type="InterPro" id="IPR013783">
    <property type="entry name" value="Ig-like_fold"/>
</dbReference>
<dbReference type="GO" id="GO:0005930">
    <property type="term" value="C:axoneme"/>
    <property type="evidence" value="ECO:0007669"/>
    <property type="project" value="TreeGrafter"/>
</dbReference>
<organism evidence="1">
    <name type="scientific">Poeciliopsis prolifica</name>
    <name type="common">blackstripe livebearer</name>
    <dbReference type="NCBI Taxonomy" id="188132"/>
    <lineage>
        <taxon>Eukaryota</taxon>
        <taxon>Metazoa</taxon>
        <taxon>Chordata</taxon>
        <taxon>Craniata</taxon>
        <taxon>Vertebrata</taxon>
        <taxon>Euteleostomi</taxon>
        <taxon>Actinopterygii</taxon>
        <taxon>Neopterygii</taxon>
        <taxon>Teleostei</taxon>
        <taxon>Neoteleostei</taxon>
        <taxon>Acanthomorphata</taxon>
        <taxon>Ovalentaria</taxon>
        <taxon>Atherinomorphae</taxon>
        <taxon>Cyprinodontiformes</taxon>
        <taxon>Poeciliidae</taxon>
        <taxon>Poeciliinae</taxon>
        <taxon>Poeciliopsis</taxon>
    </lineage>
</organism>
<sequence length="164" mass="18272">RSYSVVLEITTKGLSRSKHTLVNQTLEFQLCGEGTLPSVCVLRPSQGSSKADPLMQFGRRLVGKRHTLPLVLLNNGNIEAQVQIELVDEHGVFTIKPPPGDTKSTVQCEQLQEPPPLEGQMIHKVTVKLNVNERKRFEVCFCSNESVTIDTLMAVQVKDNQYSN</sequence>
<protein>
    <submittedName>
        <fullName evidence="1">HYDIN</fullName>
    </submittedName>
</protein>